<keyword evidence="5 10" id="KW-0378">Hydrolase</keyword>
<keyword evidence="6 10" id="KW-0347">Helicase</keyword>
<dbReference type="EC" id="3.6.4.13" evidence="11"/>
<dbReference type="InterPro" id="IPR011545">
    <property type="entry name" value="DEAD/DEAH_box_helicase_dom"/>
</dbReference>
<dbReference type="Pfam" id="PF00271">
    <property type="entry name" value="Helicase_C"/>
    <property type="match status" value="1"/>
</dbReference>
<dbReference type="SMART" id="SM01178">
    <property type="entry name" value="DUF4217"/>
    <property type="match status" value="1"/>
</dbReference>
<dbReference type="InterPro" id="IPR025313">
    <property type="entry name" value="SPB4-like_CTE"/>
</dbReference>
<dbReference type="CDD" id="cd17941">
    <property type="entry name" value="DEADc_DDX10"/>
    <property type="match status" value="1"/>
</dbReference>
<evidence type="ECO:0000313" key="15">
    <source>
        <dbReference type="EMBL" id="KAF4490340.1"/>
    </source>
</evidence>
<feature type="compositionally biased region" description="Basic residues" evidence="12">
    <location>
        <begin position="684"/>
        <end position="695"/>
    </location>
</feature>
<gene>
    <name evidence="15" type="ORF">FAGAP_10921</name>
</gene>
<comment type="similarity">
    <text evidence="10">Belongs to the DEAD box helicase family.</text>
</comment>
<feature type="region of interest" description="Disordered" evidence="12">
    <location>
        <begin position="1"/>
        <end position="32"/>
    </location>
</feature>
<dbReference type="GO" id="GO:0003723">
    <property type="term" value="F:RNA binding"/>
    <property type="evidence" value="ECO:0007669"/>
    <property type="project" value="UniProtKB-UniRule"/>
</dbReference>
<dbReference type="OrthoDB" id="10259640at2759"/>
<keyword evidence="7 10" id="KW-0067">ATP-binding</keyword>
<accession>A0A9P5AZU9</accession>
<evidence type="ECO:0000256" key="8">
    <source>
        <dbReference type="ARBA" id="ARBA00022884"/>
    </source>
</evidence>
<dbReference type="CDD" id="cd18787">
    <property type="entry name" value="SF2_C_DEAD"/>
    <property type="match status" value="1"/>
</dbReference>
<dbReference type="InterPro" id="IPR001650">
    <property type="entry name" value="Helicase_C-like"/>
</dbReference>
<dbReference type="InterPro" id="IPR014001">
    <property type="entry name" value="Helicase_ATP-bd"/>
</dbReference>
<evidence type="ECO:0000256" key="3">
    <source>
        <dbReference type="ARBA" id="ARBA00022552"/>
    </source>
</evidence>
<evidence type="ECO:0000256" key="2">
    <source>
        <dbReference type="ARBA" id="ARBA00022517"/>
    </source>
</evidence>
<keyword evidence="3" id="KW-0698">rRNA processing</keyword>
<evidence type="ECO:0000256" key="10">
    <source>
        <dbReference type="RuleBase" id="RU000492"/>
    </source>
</evidence>
<keyword evidence="16" id="KW-1185">Reference proteome</keyword>
<comment type="subcellular location">
    <subcellularLocation>
        <location evidence="1">Nucleus</location>
        <location evidence="1">Nucleolus</location>
    </subcellularLocation>
</comment>
<protein>
    <recommendedName>
        <fullName evidence="11">ATP-dependent RNA helicase</fullName>
        <ecNumber evidence="11">3.6.4.13</ecNumber>
    </recommendedName>
</protein>
<dbReference type="InterPro" id="IPR027417">
    <property type="entry name" value="P-loop_NTPase"/>
</dbReference>
<proteinExistence type="inferred from homology"/>
<dbReference type="PANTHER" id="PTHR24031">
    <property type="entry name" value="RNA HELICASE"/>
    <property type="match status" value="1"/>
</dbReference>
<dbReference type="SMART" id="SM00490">
    <property type="entry name" value="HELICc"/>
    <property type="match status" value="1"/>
</dbReference>
<feature type="compositionally biased region" description="Basic and acidic residues" evidence="12">
    <location>
        <begin position="748"/>
        <end position="767"/>
    </location>
</feature>
<feature type="compositionally biased region" description="Basic and acidic residues" evidence="12">
    <location>
        <begin position="521"/>
        <end position="530"/>
    </location>
</feature>
<dbReference type="GO" id="GO:0006364">
    <property type="term" value="P:rRNA processing"/>
    <property type="evidence" value="ECO:0007669"/>
    <property type="project" value="UniProtKB-KW"/>
</dbReference>
<evidence type="ECO:0000256" key="11">
    <source>
        <dbReference type="RuleBase" id="RU365068"/>
    </source>
</evidence>
<dbReference type="PROSITE" id="PS00039">
    <property type="entry name" value="DEAD_ATP_HELICASE"/>
    <property type="match status" value="1"/>
</dbReference>
<evidence type="ECO:0000256" key="4">
    <source>
        <dbReference type="ARBA" id="ARBA00022741"/>
    </source>
</evidence>
<reference evidence="15" key="1">
    <citation type="submission" date="2020-01" db="EMBL/GenBank/DDBJ databases">
        <title>Identification and distribution of gene clusters putatively required for synthesis of sphingolipid metabolism inhibitors in phylogenetically diverse species of the filamentous fungus Fusarium.</title>
        <authorList>
            <person name="Kim H.-S."/>
            <person name="Busman M."/>
            <person name="Brown D.W."/>
            <person name="Divon H."/>
            <person name="Uhlig S."/>
            <person name="Proctor R.H."/>
        </authorList>
    </citation>
    <scope>NUCLEOTIDE SEQUENCE</scope>
    <source>
        <strain evidence="15">NRRL 31653</strain>
    </source>
</reference>
<dbReference type="GO" id="GO:0003724">
    <property type="term" value="F:RNA helicase activity"/>
    <property type="evidence" value="ECO:0007669"/>
    <property type="project" value="UniProtKB-EC"/>
</dbReference>
<feature type="domain" description="Helicase C-terminal" evidence="14">
    <location>
        <begin position="282"/>
        <end position="431"/>
    </location>
</feature>
<dbReference type="Proteomes" id="UP000737391">
    <property type="component" value="Unassembled WGS sequence"/>
</dbReference>
<name>A0A9P5AZU9_9HYPO</name>
<dbReference type="GO" id="GO:0005524">
    <property type="term" value="F:ATP binding"/>
    <property type="evidence" value="ECO:0007669"/>
    <property type="project" value="UniProtKB-UniRule"/>
</dbReference>
<dbReference type="PROSITE" id="PS51194">
    <property type="entry name" value="HELICASE_CTER"/>
    <property type="match status" value="1"/>
</dbReference>
<evidence type="ECO:0000313" key="16">
    <source>
        <dbReference type="Proteomes" id="UP000737391"/>
    </source>
</evidence>
<dbReference type="EMBL" id="LUFC02000976">
    <property type="protein sequence ID" value="KAF4490340.1"/>
    <property type="molecule type" value="Genomic_DNA"/>
</dbReference>
<dbReference type="Gene3D" id="3.40.50.300">
    <property type="entry name" value="P-loop containing nucleotide triphosphate hydrolases"/>
    <property type="match status" value="2"/>
</dbReference>
<feature type="domain" description="Helicase ATP-binding" evidence="13">
    <location>
        <begin position="82"/>
        <end position="256"/>
    </location>
</feature>
<evidence type="ECO:0000256" key="6">
    <source>
        <dbReference type="ARBA" id="ARBA00022806"/>
    </source>
</evidence>
<dbReference type="AlphaFoldDB" id="A0A9P5AZU9"/>
<comment type="function">
    <text evidence="11">RNA helicase.</text>
</comment>
<dbReference type="SMART" id="SM00487">
    <property type="entry name" value="DEXDc"/>
    <property type="match status" value="1"/>
</dbReference>
<sequence length="796" mass="89825">MPPHARPGRGPKPQKNGRTEQRQQKRKRAQEDLQQLEQRVNDLDPKSDEIKNFAHLPLSVPTATGLEAAHFQTLTDVQAHAIPLALKGKDVMGAAKTGSGKTLAFLIPVLEKLYRAQWTEYDGLGALIISPTRELAVQIFQVLRKIGTNHVFSAGLVIGGKDLKEEAERLDRMNILICTPGRMLQHLDQTAGFDANNLQLLVLDEADRIMDMGFQRDVDALVEHLPKSRQTLMFSATQSKKVSDLARLSLKDPEYVSVHEAAVSATPTNLQQHYIITPLTEKLDTLYGFIKANLKSKIIVFLSSGKQVRFVYESFRHLQPGIPLLHLHGRQKQIARMEITNRFTAAKQSCLFATDVVARGIDFPAVDWVIQADCPEDVDTYIHRVGRTARYQSNGRAVLFLDPSEEPGMLKKLEQKKIPIQKVNVKEKKKKSIKDQLQSMCFQNPDLKYLGQKAFISYTRSIHLQRDKDVFKFNKLDLDGFAASLGLPGTPQVKFRKGEDIKKIKNAPRAGMSSDSEMEEGGEKSKKKNEVRTKYDKMFERTNQDVLSSHYNKLVLDGDEKADDDDGDFLSVKRVLKDDELDDEANNAFKSTAKVIDGLGGEEPFVVDSKRREKALKSKKKMLKFKGNSTKVVFDDDGNAHAIYELKDEEDFVGEGPAEEQRRKFVEDETSRVREADVDDKALAKQKRREKREKRKAAERAERMGIVSDDDDGDAPMLYNADGGEDPLALMRSLPMGGDRSDSEEDREPPKKRAKKWFEDDSEDEKKSRGKGRVIRVQDEPETLEDLEALATGLLD</sequence>
<dbReference type="SUPFAM" id="SSF52540">
    <property type="entry name" value="P-loop containing nucleoside triphosphate hydrolases"/>
    <property type="match status" value="1"/>
</dbReference>
<evidence type="ECO:0000259" key="13">
    <source>
        <dbReference type="PROSITE" id="PS51192"/>
    </source>
</evidence>
<feature type="compositionally biased region" description="Basic and acidic residues" evidence="12">
    <location>
        <begin position="659"/>
        <end position="683"/>
    </location>
</feature>
<evidence type="ECO:0000259" key="14">
    <source>
        <dbReference type="PROSITE" id="PS51194"/>
    </source>
</evidence>
<comment type="catalytic activity">
    <reaction evidence="11">
        <text>ATP + H2O = ADP + phosphate + H(+)</text>
        <dbReference type="Rhea" id="RHEA:13065"/>
        <dbReference type="ChEBI" id="CHEBI:15377"/>
        <dbReference type="ChEBI" id="CHEBI:15378"/>
        <dbReference type="ChEBI" id="CHEBI:30616"/>
        <dbReference type="ChEBI" id="CHEBI:43474"/>
        <dbReference type="ChEBI" id="CHEBI:456216"/>
        <dbReference type="EC" id="3.6.4.13"/>
    </reaction>
</comment>
<evidence type="ECO:0000256" key="9">
    <source>
        <dbReference type="ARBA" id="ARBA00023242"/>
    </source>
</evidence>
<dbReference type="GO" id="GO:0016787">
    <property type="term" value="F:hydrolase activity"/>
    <property type="evidence" value="ECO:0007669"/>
    <property type="project" value="UniProtKB-KW"/>
</dbReference>
<organism evidence="15 16">
    <name type="scientific">Fusarium agapanthi</name>
    <dbReference type="NCBI Taxonomy" id="1803897"/>
    <lineage>
        <taxon>Eukaryota</taxon>
        <taxon>Fungi</taxon>
        <taxon>Dikarya</taxon>
        <taxon>Ascomycota</taxon>
        <taxon>Pezizomycotina</taxon>
        <taxon>Sordariomycetes</taxon>
        <taxon>Hypocreomycetidae</taxon>
        <taxon>Hypocreales</taxon>
        <taxon>Nectriaceae</taxon>
        <taxon>Fusarium</taxon>
        <taxon>Fusarium fujikuroi species complex</taxon>
    </lineage>
</organism>
<feature type="region of interest" description="Disordered" evidence="12">
    <location>
        <begin position="651"/>
        <end position="780"/>
    </location>
</feature>
<dbReference type="Pfam" id="PF13959">
    <property type="entry name" value="CTE_SPB4"/>
    <property type="match status" value="1"/>
</dbReference>
<dbReference type="GO" id="GO:0005730">
    <property type="term" value="C:nucleolus"/>
    <property type="evidence" value="ECO:0007669"/>
    <property type="project" value="UniProtKB-SubCell"/>
</dbReference>
<feature type="region of interest" description="Disordered" evidence="12">
    <location>
        <begin position="506"/>
        <end position="530"/>
    </location>
</feature>
<evidence type="ECO:0000256" key="5">
    <source>
        <dbReference type="ARBA" id="ARBA00022801"/>
    </source>
</evidence>
<evidence type="ECO:0000256" key="12">
    <source>
        <dbReference type="SAM" id="MobiDB-lite"/>
    </source>
</evidence>
<dbReference type="PROSITE" id="PS51192">
    <property type="entry name" value="HELICASE_ATP_BIND_1"/>
    <property type="match status" value="1"/>
</dbReference>
<keyword evidence="2" id="KW-0690">Ribosome biogenesis</keyword>
<evidence type="ECO:0000256" key="1">
    <source>
        <dbReference type="ARBA" id="ARBA00004604"/>
    </source>
</evidence>
<keyword evidence="4 10" id="KW-0547">Nucleotide-binding</keyword>
<comment type="caution">
    <text evidence="15">The sequence shown here is derived from an EMBL/GenBank/DDBJ whole genome shotgun (WGS) entry which is preliminary data.</text>
</comment>
<evidence type="ECO:0000256" key="7">
    <source>
        <dbReference type="ARBA" id="ARBA00022840"/>
    </source>
</evidence>
<dbReference type="Pfam" id="PF00270">
    <property type="entry name" value="DEAD"/>
    <property type="match status" value="1"/>
</dbReference>
<keyword evidence="8 11" id="KW-0694">RNA-binding</keyword>
<dbReference type="InterPro" id="IPR000629">
    <property type="entry name" value="RNA-helicase_DEAD-box_CS"/>
</dbReference>
<comment type="domain">
    <text evidence="11">The Q motif is unique to and characteristic of the DEAD box family of RNA helicases and controls ATP binding and hydrolysis.</text>
</comment>
<keyword evidence="9" id="KW-0539">Nucleus</keyword>